<dbReference type="InterPro" id="IPR003439">
    <property type="entry name" value="ABC_transporter-like_ATP-bd"/>
</dbReference>
<name>A0A4S2L8V8_OPIFE</name>
<dbReference type="GO" id="GO:0033344">
    <property type="term" value="P:cholesterol efflux"/>
    <property type="evidence" value="ECO:0007669"/>
    <property type="project" value="TreeGrafter"/>
</dbReference>
<accession>A0A4S2L8V8</accession>
<dbReference type="GO" id="GO:0042632">
    <property type="term" value="P:cholesterol homeostasis"/>
    <property type="evidence" value="ECO:0007669"/>
    <property type="project" value="TreeGrafter"/>
</dbReference>
<dbReference type="InterPro" id="IPR050352">
    <property type="entry name" value="ABCG_transporters"/>
</dbReference>
<dbReference type="EMBL" id="SJOL01008757">
    <property type="protein sequence ID" value="TGZ59645.1"/>
    <property type="molecule type" value="Genomic_DNA"/>
</dbReference>
<comment type="caution">
    <text evidence="12">The sequence shown here is derived from an EMBL/GenBank/DDBJ whole genome shotgun (WGS) entry which is preliminary data.</text>
</comment>
<dbReference type="Pfam" id="PF01061">
    <property type="entry name" value="ABC2_membrane"/>
    <property type="match status" value="1"/>
</dbReference>
<dbReference type="GO" id="GO:0016324">
    <property type="term" value="C:apical plasma membrane"/>
    <property type="evidence" value="ECO:0007669"/>
    <property type="project" value="UniProtKB-ARBA"/>
</dbReference>
<dbReference type="InterPro" id="IPR003593">
    <property type="entry name" value="AAA+_ATPase"/>
</dbReference>
<dbReference type="GO" id="GO:0120020">
    <property type="term" value="F:cholesterol transfer activity"/>
    <property type="evidence" value="ECO:0007669"/>
    <property type="project" value="TreeGrafter"/>
</dbReference>
<reference evidence="12 13" key="1">
    <citation type="journal article" date="2019" name="BMC Genomics">
        <title>New insights from Opisthorchis felineus genome: update on genomics of the epidemiologically important liver flukes.</title>
        <authorList>
            <person name="Ershov N.I."/>
            <person name="Mordvinov V.A."/>
            <person name="Prokhortchouk E.B."/>
            <person name="Pakharukova M.Y."/>
            <person name="Gunbin K.V."/>
            <person name="Ustyantsev K."/>
            <person name="Genaev M.A."/>
            <person name="Blinov A.G."/>
            <person name="Mazur A."/>
            <person name="Boulygina E."/>
            <person name="Tsygankova S."/>
            <person name="Khrameeva E."/>
            <person name="Chekanov N."/>
            <person name="Fan G."/>
            <person name="Xiao A."/>
            <person name="Zhang H."/>
            <person name="Xu X."/>
            <person name="Yang H."/>
            <person name="Solovyev V."/>
            <person name="Lee S.M."/>
            <person name="Liu X."/>
            <person name="Afonnikov D.A."/>
            <person name="Skryabin K.G."/>
        </authorList>
    </citation>
    <scope>NUCLEOTIDE SEQUENCE [LARGE SCALE GENOMIC DNA]</scope>
    <source>
        <strain evidence="12">AK-0245</strain>
        <tissue evidence="12">Whole organism</tissue>
    </source>
</reference>
<dbReference type="GO" id="GO:0015562">
    <property type="term" value="F:efflux transmembrane transporter activity"/>
    <property type="evidence" value="ECO:0007669"/>
    <property type="project" value="UniProtKB-ARBA"/>
</dbReference>
<dbReference type="InterPro" id="IPR043926">
    <property type="entry name" value="ABCG_dom"/>
</dbReference>
<feature type="domain" description="ABC transporter" evidence="11">
    <location>
        <begin position="12"/>
        <end position="260"/>
    </location>
</feature>
<dbReference type="STRING" id="147828.A0A4S2L8V8"/>
<keyword evidence="3" id="KW-0813">Transport</keyword>
<dbReference type="AlphaFoldDB" id="A0A4S2L8V8"/>
<evidence type="ECO:0000256" key="7">
    <source>
        <dbReference type="ARBA" id="ARBA00022989"/>
    </source>
</evidence>
<evidence type="ECO:0000259" key="11">
    <source>
        <dbReference type="PROSITE" id="PS50893"/>
    </source>
</evidence>
<feature type="region of interest" description="Disordered" evidence="9">
    <location>
        <begin position="383"/>
        <end position="402"/>
    </location>
</feature>
<dbReference type="InterPro" id="IPR013525">
    <property type="entry name" value="ABC2_TM"/>
</dbReference>
<keyword evidence="5" id="KW-0547">Nucleotide-binding</keyword>
<feature type="transmembrane region" description="Helical" evidence="10">
    <location>
        <begin position="576"/>
        <end position="597"/>
    </location>
</feature>
<keyword evidence="4 10" id="KW-0812">Transmembrane</keyword>
<dbReference type="Pfam" id="PF00005">
    <property type="entry name" value="ABC_tran"/>
    <property type="match status" value="1"/>
</dbReference>
<keyword evidence="8 10" id="KW-0472">Membrane</keyword>
<dbReference type="Gene3D" id="3.40.50.300">
    <property type="entry name" value="P-loop containing nucleotide triphosphate hydrolases"/>
    <property type="match status" value="1"/>
</dbReference>
<evidence type="ECO:0000256" key="9">
    <source>
        <dbReference type="SAM" id="MobiDB-lite"/>
    </source>
</evidence>
<evidence type="ECO:0000313" key="12">
    <source>
        <dbReference type="EMBL" id="TGZ59645.1"/>
    </source>
</evidence>
<organism evidence="12 13">
    <name type="scientific">Opisthorchis felineus</name>
    <dbReference type="NCBI Taxonomy" id="147828"/>
    <lineage>
        <taxon>Eukaryota</taxon>
        <taxon>Metazoa</taxon>
        <taxon>Spiralia</taxon>
        <taxon>Lophotrochozoa</taxon>
        <taxon>Platyhelminthes</taxon>
        <taxon>Trematoda</taxon>
        <taxon>Digenea</taxon>
        <taxon>Opisthorchiida</taxon>
        <taxon>Opisthorchiata</taxon>
        <taxon>Opisthorchiidae</taxon>
        <taxon>Opisthorchis</taxon>
    </lineage>
</organism>
<dbReference type="GO" id="GO:0008514">
    <property type="term" value="F:organic anion transmembrane transporter activity"/>
    <property type="evidence" value="ECO:0007669"/>
    <property type="project" value="UniProtKB-ARBA"/>
</dbReference>
<feature type="transmembrane region" description="Helical" evidence="10">
    <location>
        <begin position="618"/>
        <end position="642"/>
    </location>
</feature>
<feature type="transmembrane region" description="Helical" evidence="10">
    <location>
        <begin position="539"/>
        <end position="561"/>
    </location>
</feature>
<dbReference type="PROSITE" id="PS50893">
    <property type="entry name" value="ABC_TRANSPORTER_2"/>
    <property type="match status" value="1"/>
</dbReference>
<keyword evidence="6" id="KW-0067">ATP-binding</keyword>
<sequence length="836" mass="93621">MSQQVSVKGSTVSFHDVSYEVSVRKFPWSCPVHLPVLSNLNGIMLPGMNAIMGPTGCGKSSLLDVLAGRKNPQQLSGYVLLDGEHPRANVHRHLCGYVVQDNIAVDTLTVRENIAFSAALRLPRKLTSEERKAKVDEVIEELGLTSVADRLLGTAYVRGVSGGERKRTCIGIELVKNPLVLYLDEPTTGLDAYTAGSVMKTLRRLADSGRTIVFSIHQPKYSIYRLFDRLTLLCNGKMVYHGPSGQVPIQYFRRLGYVIEGYNNPADFLMDTLHGEVAASSSDEDSRASPHAAMEINSQSPTDLVARFVDVWLRSELYRRCQAMVTEIARRYEARLLDAHAVDSSTGHIGHNRMTFDRITSAGVHRRGSTESACGPLAVADSASDASSNHMSDSRKNSAVGFSSRKFTRPETVSDRAVRVAPDLPDKPNLSQSRIGTRYLDSMSESGEDRHMLERQHSLQNVSPSATDEEIPKNLGLPSYRRRRHYKRFRCGSGCSVRQDNRPESSVNHRFKDSPYSASFCRQLVLLIRRQCLSMLRDYHSMFSHFLIQFIIAVFFGTIYYDLDKSAESGIQNRTGLFFFTCIQLLFINGSLVDAFLRDRLIFRHETSAGFYRISTYFFAKIITEVLPVKAFPAFLFLPITYILAGLRHTWRAFFFWELTVILLTISASGVAFSVSTMVTDVRLGSMLLSMFFVLMMITGGFLINVLSLAPWLSWLRYLSVLRLAMNVLMINELVGLEFCPSNDTLHHTFSSDTAGFPYDRLNSSTAVALTNVSSTTITPISAALPCILGEQYLETQAIEYDGAMAVWRNEIGIIGIFLLALLNGYVYLRMMRKYT</sequence>
<evidence type="ECO:0000256" key="6">
    <source>
        <dbReference type="ARBA" id="ARBA00022840"/>
    </source>
</evidence>
<dbReference type="SUPFAM" id="SSF52540">
    <property type="entry name" value="P-loop containing nucleoside triphosphate hydrolases"/>
    <property type="match status" value="1"/>
</dbReference>
<dbReference type="OrthoDB" id="66620at2759"/>
<dbReference type="Pfam" id="PF19055">
    <property type="entry name" value="ABC2_membrane_7"/>
    <property type="match status" value="1"/>
</dbReference>
<dbReference type="InterPro" id="IPR027417">
    <property type="entry name" value="P-loop_NTPase"/>
</dbReference>
<gene>
    <name evidence="12" type="ORF">CRM22_008940</name>
</gene>
<dbReference type="GO" id="GO:0140359">
    <property type="term" value="F:ABC-type transporter activity"/>
    <property type="evidence" value="ECO:0007669"/>
    <property type="project" value="InterPro"/>
</dbReference>
<evidence type="ECO:0000256" key="1">
    <source>
        <dbReference type="ARBA" id="ARBA00004141"/>
    </source>
</evidence>
<evidence type="ECO:0000256" key="8">
    <source>
        <dbReference type="ARBA" id="ARBA00023136"/>
    </source>
</evidence>
<comment type="similarity">
    <text evidence="2">Belongs to the ABC transporter superfamily. ABCG family. Eye pigment precursor importer (TC 3.A.1.204) subfamily.</text>
</comment>
<dbReference type="EMBL" id="SJOL01008757">
    <property type="protein sequence ID" value="TGZ59646.1"/>
    <property type="molecule type" value="Genomic_DNA"/>
</dbReference>
<evidence type="ECO:0000256" key="2">
    <source>
        <dbReference type="ARBA" id="ARBA00005814"/>
    </source>
</evidence>
<feature type="transmembrane region" description="Helical" evidence="10">
    <location>
        <begin position="812"/>
        <end position="829"/>
    </location>
</feature>
<dbReference type="PANTHER" id="PTHR48041:SF71">
    <property type="entry name" value="ATP-BINDING CASSETTE SUB-FAMILY G MEMBER 8"/>
    <property type="match status" value="1"/>
</dbReference>
<keyword evidence="13" id="KW-1185">Reference proteome</keyword>
<dbReference type="Proteomes" id="UP000308267">
    <property type="component" value="Unassembled WGS sequence"/>
</dbReference>
<feature type="transmembrane region" description="Helical" evidence="10">
    <location>
        <begin position="654"/>
        <end position="675"/>
    </location>
</feature>
<evidence type="ECO:0000256" key="10">
    <source>
        <dbReference type="SAM" id="Phobius"/>
    </source>
</evidence>
<dbReference type="CDD" id="cd03213">
    <property type="entry name" value="ABCG_EPDR"/>
    <property type="match status" value="1"/>
</dbReference>
<evidence type="ECO:0000256" key="4">
    <source>
        <dbReference type="ARBA" id="ARBA00022692"/>
    </source>
</evidence>
<dbReference type="GO" id="GO:0043235">
    <property type="term" value="C:receptor complex"/>
    <property type="evidence" value="ECO:0007669"/>
    <property type="project" value="TreeGrafter"/>
</dbReference>
<dbReference type="FunFam" id="3.40.50.300:FF:000622">
    <property type="entry name" value="ATP-binding cassette sub-family G member 2"/>
    <property type="match status" value="1"/>
</dbReference>
<dbReference type="GO" id="GO:0016887">
    <property type="term" value="F:ATP hydrolysis activity"/>
    <property type="evidence" value="ECO:0007669"/>
    <property type="project" value="InterPro"/>
</dbReference>
<dbReference type="EMBL" id="SJOL01008757">
    <property type="protein sequence ID" value="TGZ59644.1"/>
    <property type="molecule type" value="Genomic_DNA"/>
</dbReference>
<feature type="transmembrane region" description="Helical" evidence="10">
    <location>
        <begin position="687"/>
        <end position="713"/>
    </location>
</feature>
<dbReference type="GO" id="GO:0005524">
    <property type="term" value="F:ATP binding"/>
    <property type="evidence" value="ECO:0007669"/>
    <property type="project" value="UniProtKB-KW"/>
</dbReference>
<dbReference type="PANTHER" id="PTHR48041">
    <property type="entry name" value="ABC TRANSPORTER G FAMILY MEMBER 28"/>
    <property type="match status" value="1"/>
</dbReference>
<keyword evidence="7 10" id="KW-1133">Transmembrane helix</keyword>
<evidence type="ECO:0000256" key="3">
    <source>
        <dbReference type="ARBA" id="ARBA00022448"/>
    </source>
</evidence>
<proteinExistence type="inferred from homology"/>
<protein>
    <recommendedName>
        <fullName evidence="11">ABC transporter domain-containing protein</fullName>
    </recommendedName>
</protein>
<dbReference type="SMART" id="SM00382">
    <property type="entry name" value="AAA"/>
    <property type="match status" value="1"/>
</dbReference>
<evidence type="ECO:0000256" key="5">
    <source>
        <dbReference type="ARBA" id="ARBA00022741"/>
    </source>
</evidence>
<comment type="subcellular location">
    <subcellularLocation>
        <location evidence="1">Membrane</location>
        <topology evidence="1">Multi-pass membrane protein</topology>
    </subcellularLocation>
</comment>
<evidence type="ECO:0000313" key="13">
    <source>
        <dbReference type="Proteomes" id="UP000308267"/>
    </source>
</evidence>